<dbReference type="Proteomes" id="UP001044222">
    <property type="component" value="Chromosome 12"/>
</dbReference>
<feature type="compositionally biased region" description="Basic and acidic residues" evidence="1">
    <location>
        <begin position="142"/>
        <end position="160"/>
    </location>
</feature>
<sequence length="498" mass="53070">MLFFCVCVCVFLPVSFLSVCLSDDPHMFRALPSVCVRVPMCSSLPARLSVHPSVPHPVSPAEANSSQSLKEESEHPAPLQGHSRMGRFQVTPVALPAEASPQQAAAAQAAVHRKVGRFSVSHAEARADDRQTDSSPVSPDLEGGRRRSRGKDGEKEERKRALAVPLLPRVSSPSPHGSSDDDDDESEMEDEELRRELHRLREKHIREVVSLQAQQNRELQELYRQLRSLKDQHPPLPLPLPRTPPILPPAGPALSPRRPRPGKSKSRTRPHSHLDNNGVAHPAGIQQSSSFSGGEESRLPHYCPLGTPAALATESGPSPLSQGSANRKSTFTDELHKLVDDWTKETVGPTPPKPSLNQIKQIQQVQELGGWGQAPENTPAWFSPVPLNLPAAPASAALSAVSPPQFMSGRGRRSGVRWGRGRSAPAAAAAAAKEPHTPAPADAERAPAPGAAARAALPPAAAAAGPDTAPAAAPAPQGQPHAPRRPAPKLRLGPCPCP</sequence>
<feature type="compositionally biased region" description="Acidic residues" evidence="1">
    <location>
        <begin position="180"/>
        <end position="191"/>
    </location>
</feature>
<feature type="region of interest" description="Disordered" evidence="1">
    <location>
        <begin position="402"/>
        <end position="498"/>
    </location>
</feature>
<keyword evidence="2" id="KW-0732">Signal</keyword>
<protein>
    <submittedName>
        <fullName evidence="3">Uncharacterized protein</fullName>
    </submittedName>
</protein>
<feature type="signal peptide" evidence="2">
    <location>
        <begin position="1"/>
        <end position="22"/>
    </location>
</feature>
<name>A0A9D3RPS4_ANGAN</name>
<feature type="compositionally biased region" description="Basic and acidic residues" evidence="1">
    <location>
        <begin position="123"/>
        <end position="132"/>
    </location>
</feature>
<evidence type="ECO:0000313" key="3">
    <source>
        <dbReference type="EMBL" id="KAG5838245.1"/>
    </source>
</evidence>
<reference evidence="3" key="1">
    <citation type="submission" date="2021-01" db="EMBL/GenBank/DDBJ databases">
        <title>A chromosome-scale assembly of European eel, Anguilla anguilla.</title>
        <authorList>
            <person name="Henkel C."/>
            <person name="Jong-Raadsen S.A."/>
            <person name="Dufour S."/>
            <person name="Weltzien F.-A."/>
            <person name="Palstra A.P."/>
            <person name="Pelster B."/>
            <person name="Spaink H.P."/>
            <person name="Van Den Thillart G.E."/>
            <person name="Jansen H."/>
            <person name="Zahm M."/>
            <person name="Klopp C."/>
            <person name="Cedric C."/>
            <person name="Louis A."/>
            <person name="Berthelot C."/>
            <person name="Parey E."/>
            <person name="Roest Crollius H."/>
            <person name="Montfort J."/>
            <person name="Robinson-Rechavi M."/>
            <person name="Bucao C."/>
            <person name="Bouchez O."/>
            <person name="Gislard M."/>
            <person name="Lluch J."/>
            <person name="Milhes M."/>
            <person name="Lampietro C."/>
            <person name="Lopez Roques C."/>
            <person name="Donnadieu C."/>
            <person name="Braasch I."/>
            <person name="Desvignes T."/>
            <person name="Postlethwait J."/>
            <person name="Bobe J."/>
            <person name="Guiguen Y."/>
            <person name="Dirks R."/>
        </authorList>
    </citation>
    <scope>NUCLEOTIDE SEQUENCE</scope>
    <source>
        <strain evidence="3">Tag_6206</strain>
        <tissue evidence="3">Liver</tissue>
    </source>
</reference>
<dbReference type="EMBL" id="JAFIRN010000012">
    <property type="protein sequence ID" value="KAG5838245.1"/>
    <property type="molecule type" value="Genomic_DNA"/>
</dbReference>
<accession>A0A9D3RPS4</accession>
<evidence type="ECO:0000256" key="2">
    <source>
        <dbReference type="SAM" id="SignalP"/>
    </source>
</evidence>
<dbReference type="AlphaFoldDB" id="A0A9D3RPS4"/>
<comment type="caution">
    <text evidence="3">The sequence shown here is derived from an EMBL/GenBank/DDBJ whole genome shotgun (WGS) entry which is preliminary data.</text>
</comment>
<feature type="compositionally biased region" description="Basic residues" evidence="1">
    <location>
        <begin position="257"/>
        <end position="271"/>
    </location>
</feature>
<keyword evidence="4" id="KW-1185">Reference proteome</keyword>
<feature type="region of interest" description="Disordered" evidence="1">
    <location>
        <begin position="123"/>
        <end position="193"/>
    </location>
</feature>
<evidence type="ECO:0000313" key="4">
    <source>
        <dbReference type="Proteomes" id="UP001044222"/>
    </source>
</evidence>
<evidence type="ECO:0000256" key="1">
    <source>
        <dbReference type="SAM" id="MobiDB-lite"/>
    </source>
</evidence>
<feature type="compositionally biased region" description="Low complexity" evidence="1">
    <location>
        <begin position="164"/>
        <end position="177"/>
    </location>
</feature>
<feature type="compositionally biased region" description="Low complexity" evidence="1">
    <location>
        <begin position="421"/>
        <end position="432"/>
    </location>
</feature>
<feature type="region of interest" description="Disordered" evidence="1">
    <location>
        <begin position="231"/>
        <end position="327"/>
    </location>
</feature>
<gene>
    <name evidence="3" type="ORF">ANANG_G00221740</name>
</gene>
<feature type="compositionally biased region" description="Low complexity" evidence="1">
    <location>
        <begin position="446"/>
        <end position="481"/>
    </location>
</feature>
<proteinExistence type="predicted"/>
<feature type="compositionally biased region" description="Pro residues" evidence="1">
    <location>
        <begin position="234"/>
        <end position="251"/>
    </location>
</feature>
<organism evidence="3 4">
    <name type="scientific">Anguilla anguilla</name>
    <name type="common">European freshwater eel</name>
    <name type="synonym">Muraena anguilla</name>
    <dbReference type="NCBI Taxonomy" id="7936"/>
    <lineage>
        <taxon>Eukaryota</taxon>
        <taxon>Metazoa</taxon>
        <taxon>Chordata</taxon>
        <taxon>Craniata</taxon>
        <taxon>Vertebrata</taxon>
        <taxon>Euteleostomi</taxon>
        <taxon>Actinopterygii</taxon>
        <taxon>Neopterygii</taxon>
        <taxon>Teleostei</taxon>
        <taxon>Anguilliformes</taxon>
        <taxon>Anguillidae</taxon>
        <taxon>Anguilla</taxon>
    </lineage>
</organism>
<feature type="compositionally biased region" description="Polar residues" evidence="1">
    <location>
        <begin position="315"/>
        <end position="327"/>
    </location>
</feature>
<feature type="region of interest" description="Disordered" evidence="1">
    <location>
        <begin position="52"/>
        <end position="83"/>
    </location>
</feature>
<feature type="chain" id="PRO_5038767464" evidence="2">
    <location>
        <begin position="23"/>
        <end position="498"/>
    </location>
</feature>